<sequence>MLSCRDRYTTLRLAWEREPLQNEGSMLLLFPDFTLAMQEGCQKYSVVKNTLRCQGLKYNILYPALLRVEIDGQHCIFSTPADVIEFCKHRVEDRNFSWHNTLDRTPEVAATASIIDPPD</sequence>
<organism evidence="1 2">
    <name type="scientific">Pleurodeles waltl</name>
    <name type="common">Iberian ribbed newt</name>
    <dbReference type="NCBI Taxonomy" id="8319"/>
    <lineage>
        <taxon>Eukaryota</taxon>
        <taxon>Metazoa</taxon>
        <taxon>Chordata</taxon>
        <taxon>Craniata</taxon>
        <taxon>Vertebrata</taxon>
        <taxon>Euteleostomi</taxon>
        <taxon>Amphibia</taxon>
        <taxon>Batrachia</taxon>
        <taxon>Caudata</taxon>
        <taxon>Salamandroidea</taxon>
        <taxon>Salamandridae</taxon>
        <taxon>Pleurodelinae</taxon>
        <taxon>Pleurodeles</taxon>
    </lineage>
</organism>
<reference evidence="1" key="1">
    <citation type="journal article" date="2022" name="bioRxiv">
        <title>Sequencing and chromosome-scale assembly of the giantPleurodeles waltlgenome.</title>
        <authorList>
            <person name="Brown T."/>
            <person name="Elewa A."/>
            <person name="Iarovenko S."/>
            <person name="Subramanian E."/>
            <person name="Araus A.J."/>
            <person name="Petzold A."/>
            <person name="Susuki M."/>
            <person name="Suzuki K.-i.T."/>
            <person name="Hayashi T."/>
            <person name="Toyoda A."/>
            <person name="Oliveira C."/>
            <person name="Osipova E."/>
            <person name="Leigh N.D."/>
            <person name="Simon A."/>
            <person name="Yun M.H."/>
        </authorList>
    </citation>
    <scope>NUCLEOTIDE SEQUENCE</scope>
    <source>
        <strain evidence="1">20211129_DDA</strain>
        <tissue evidence="1">Liver</tissue>
    </source>
</reference>
<protein>
    <submittedName>
        <fullName evidence="1">Uncharacterized protein</fullName>
    </submittedName>
</protein>
<dbReference type="AlphaFoldDB" id="A0AAV7VG58"/>
<evidence type="ECO:0000313" key="2">
    <source>
        <dbReference type="Proteomes" id="UP001066276"/>
    </source>
</evidence>
<comment type="caution">
    <text evidence="1">The sequence shown here is derived from an EMBL/GenBank/DDBJ whole genome shotgun (WGS) entry which is preliminary data.</text>
</comment>
<name>A0AAV7VG58_PLEWA</name>
<dbReference type="Gene3D" id="3.30.250.20">
    <property type="entry name" value="L1 transposable element, C-terminal domain"/>
    <property type="match status" value="1"/>
</dbReference>
<dbReference type="Proteomes" id="UP001066276">
    <property type="component" value="Chromosome 2_1"/>
</dbReference>
<keyword evidence="2" id="KW-1185">Reference proteome</keyword>
<dbReference type="EMBL" id="JANPWB010000003">
    <property type="protein sequence ID" value="KAJ1199451.1"/>
    <property type="molecule type" value="Genomic_DNA"/>
</dbReference>
<proteinExistence type="predicted"/>
<evidence type="ECO:0000313" key="1">
    <source>
        <dbReference type="EMBL" id="KAJ1199451.1"/>
    </source>
</evidence>
<dbReference type="InterPro" id="IPR042566">
    <property type="entry name" value="L1_C"/>
</dbReference>
<accession>A0AAV7VG58</accession>
<gene>
    <name evidence="1" type="ORF">NDU88_003285</name>
</gene>